<comment type="caution">
    <text evidence="1">The sequence shown here is derived from an EMBL/GenBank/DDBJ whole genome shotgun (WGS) entry which is preliminary data.</text>
</comment>
<proteinExistence type="predicted"/>
<evidence type="ECO:0000313" key="1">
    <source>
        <dbReference type="EMBL" id="KAJ8407209.1"/>
    </source>
</evidence>
<name>A0AAD7SQX6_9TELE</name>
<accession>A0AAD7SQX6</accession>
<organism evidence="1 2">
    <name type="scientific">Aldrovandia affinis</name>
    <dbReference type="NCBI Taxonomy" id="143900"/>
    <lineage>
        <taxon>Eukaryota</taxon>
        <taxon>Metazoa</taxon>
        <taxon>Chordata</taxon>
        <taxon>Craniata</taxon>
        <taxon>Vertebrata</taxon>
        <taxon>Euteleostomi</taxon>
        <taxon>Actinopterygii</taxon>
        <taxon>Neopterygii</taxon>
        <taxon>Teleostei</taxon>
        <taxon>Notacanthiformes</taxon>
        <taxon>Halosauridae</taxon>
        <taxon>Aldrovandia</taxon>
    </lineage>
</organism>
<reference evidence="1" key="1">
    <citation type="journal article" date="2023" name="Science">
        <title>Genome structures resolve the early diversification of teleost fishes.</title>
        <authorList>
            <person name="Parey E."/>
            <person name="Louis A."/>
            <person name="Montfort J."/>
            <person name="Bouchez O."/>
            <person name="Roques C."/>
            <person name="Iampietro C."/>
            <person name="Lluch J."/>
            <person name="Castinel A."/>
            <person name="Donnadieu C."/>
            <person name="Desvignes T."/>
            <person name="Floi Bucao C."/>
            <person name="Jouanno E."/>
            <person name="Wen M."/>
            <person name="Mejri S."/>
            <person name="Dirks R."/>
            <person name="Jansen H."/>
            <person name="Henkel C."/>
            <person name="Chen W.J."/>
            <person name="Zahm M."/>
            <person name="Cabau C."/>
            <person name="Klopp C."/>
            <person name="Thompson A.W."/>
            <person name="Robinson-Rechavi M."/>
            <person name="Braasch I."/>
            <person name="Lecointre G."/>
            <person name="Bobe J."/>
            <person name="Postlethwait J.H."/>
            <person name="Berthelot C."/>
            <person name="Roest Crollius H."/>
            <person name="Guiguen Y."/>
        </authorList>
    </citation>
    <scope>NUCLEOTIDE SEQUENCE</scope>
    <source>
        <strain evidence="1">NC1722</strain>
    </source>
</reference>
<sequence>MAGLRPPVPLVASTQLPDSPTPGLCGLGLPGSPTLEPASAGSGSTAWFCTSPGKHMERRPSGCGCVPFPGLAARGSGAVGRPFLLLGMHFIQACPSGSTCWGTSLVIILCILLQWFAD</sequence>
<gene>
    <name evidence="1" type="ORF">AAFF_G00288850</name>
</gene>
<evidence type="ECO:0000313" key="2">
    <source>
        <dbReference type="Proteomes" id="UP001221898"/>
    </source>
</evidence>
<protein>
    <submittedName>
        <fullName evidence="1">Uncharacterized protein</fullName>
    </submittedName>
</protein>
<dbReference type="AlphaFoldDB" id="A0AAD7SQX6"/>
<keyword evidence="2" id="KW-1185">Reference proteome</keyword>
<dbReference type="Proteomes" id="UP001221898">
    <property type="component" value="Unassembled WGS sequence"/>
</dbReference>
<dbReference type="EMBL" id="JAINUG010000040">
    <property type="protein sequence ID" value="KAJ8407209.1"/>
    <property type="molecule type" value="Genomic_DNA"/>
</dbReference>